<proteinExistence type="predicted"/>
<protein>
    <submittedName>
        <fullName evidence="2">Uncharacterized protein</fullName>
    </submittedName>
</protein>
<dbReference type="EMBL" id="JAHRIM010054706">
    <property type="protein sequence ID" value="MEQ2270073.1"/>
    <property type="molecule type" value="Genomic_DNA"/>
</dbReference>
<sequence length="134" mass="15595">MAPALSAAELQRRYRAKCDADPERRARYLQKEREKWQQDRETEKKKRIADLTEREKRAQRKKWRERKREEKAREKAMGKAMAVIPSSPYTPDTPNAPNTPTSPSSQPNTHNTRNRPTSNVSTGPSPAEYSRFDL</sequence>
<evidence type="ECO:0000256" key="1">
    <source>
        <dbReference type="SAM" id="MobiDB-lite"/>
    </source>
</evidence>
<gene>
    <name evidence="2" type="ORF">XENORESO_014689</name>
</gene>
<evidence type="ECO:0000313" key="2">
    <source>
        <dbReference type="EMBL" id="MEQ2270073.1"/>
    </source>
</evidence>
<organism evidence="2 3">
    <name type="scientific">Xenotaenia resolanae</name>
    <dbReference type="NCBI Taxonomy" id="208358"/>
    <lineage>
        <taxon>Eukaryota</taxon>
        <taxon>Metazoa</taxon>
        <taxon>Chordata</taxon>
        <taxon>Craniata</taxon>
        <taxon>Vertebrata</taxon>
        <taxon>Euteleostomi</taxon>
        <taxon>Actinopterygii</taxon>
        <taxon>Neopterygii</taxon>
        <taxon>Teleostei</taxon>
        <taxon>Neoteleostei</taxon>
        <taxon>Acanthomorphata</taxon>
        <taxon>Ovalentaria</taxon>
        <taxon>Atherinomorphae</taxon>
        <taxon>Cyprinodontiformes</taxon>
        <taxon>Goodeidae</taxon>
        <taxon>Xenotaenia</taxon>
    </lineage>
</organism>
<reference evidence="2 3" key="1">
    <citation type="submission" date="2021-06" db="EMBL/GenBank/DDBJ databases">
        <authorList>
            <person name="Palmer J.M."/>
        </authorList>
    </citation>
    <scope>NUCLEOTIDE SEQUENCE [LARGE SCALE GENOMIC DNA]</scope>
    <source>
        <strain evidence="2 3">XR_2019</strain>
        <tissue evidence="2">Muscle</tissue>
    </source>
</reference>
<feature type="compositionally biased region" description="Basic and acidic residues" evidence="1">
    <location>
        <begin position="10"/>
        <end position="56"/>
    </location>
</feature>
<accession>A0ABV0WMH1</accession>
<evidence type="ECO:0000313" key="3">
    <source>
        <dbReference type="Proteomes" id="UP001444071"/>
    </source>
</evidence>
<keyword evidence="3" id="KW-1185">Reference proteome</keyword>
<feature type="compositionally biased region" description="Polar residues" evidence="1">
    <location>
        <begin position="114"/>
        <end position="124"/>
    </location>
</feature>
<feature type="region of interest" description="Disordered" evidence="1">
    <location>
        <begin position="1"/>
        <end position="134"/>
    </location>
</feature>
<dbReference type="Proteomes" id="UP001444071">
    <property type="component" value="Unassembled WGS sequence"/>
</dbReference>
<feature type="compositionally biased region" description="Basic and acidic residues" evidence="1">
    <location>
        <begin position="66"/>
        <end position="77"/>
    </location>
</feature>
<feature type="compositionally biased region" description="Low complexity" evidence="1">
    <location>
        <begin position="90"/>
        <end position="111"/>
    </location>
</feature>
<comment type="caution">
    <text evidence="2">The sequence shown here is derived from an EMBL/GenBank/DDBJ whole genome shotgun (WGS) entry which is preliminary data.</text>
</comment>
<name>A0ABV0WMH1_9TELE</name>